<evidence type="ECO:0000256" key="1">
    <source>
        <dbReference type="ARBA" id="ARBA00022630"/>
    </source>
</evidence>
<dbReference type="OrthoDB" id="3244603at2759"/>
<dbReference type="PANTHER" id="PTHR43735">
    <property type="entry name" value="APOPTOSIS-INDUCING FACTOR 1"/>
    <property type="match status" value="1"/>
</dbReference>
<dbReference type="PANTHER" id="PTHR43735:SF3">
    <property type="entry name" value="FERROPTOSIS SUPPRESSOR PROTEIN 1"/>
    <property type="match status" value="1"/>
</dbReference>
<gene>
    <name evidence="4" type="ORF">EDS130_LOCUS34118</name>
    <name evidence="5" type="ORF">XAT740_LOCUS52529</name>
</gene>
<evidence type="ECO:0000256" key="2">
    <source>
        <dbReference type="ARBA" id="ARBA00022827"/>
    </source>
</evidence>
<sequence>MASDLANKIDPQNDRLKINNYLQVEEYTNIFAVGDIPNKEDKMAYFAGNQAEYVISLIRIIEEKKLHSKQYQASQYPSMLVTVGRKSGVSQLLTEGGFIIGDALAKFLKSKEFMKASTRSMSNYKTQSSDEVHQRNT</sequence>
<dbReference type="Gene3D" id="3.50.50.100">
    <property type="match status" value="1"/>
</dbReference>
<comment type="caution">
    <text evidence="5">The sequence shown here is derived from an EMBL/GenBank/DDBJ whole genome shotgun (WGS) entry which is preliminary data.</text>
</comment>
<organism evidence="5 6">
    <name type="scientific">Adineta ricciae</name>
    <name type="common">Rotifer</name>
    <dbReference type="NCBI Taxonomy" id="249248"/>
    <lineage>
        <taxon>Eukaryota</taxon>
        <taxon>Metazoa</taxon>
        <taxon>Spiralia</taxon>
        <taxon>Gnathifera</taxon>
        <taxon>Rotifera</taxon>
        <taxon>Eurotatoria</taxon>
        <taxon>Bdelloidea</taxon>
        <taxon>Adinetida</taxon>
        <taxon>Adinetidae</taxon>
        <taxon>Adineta</taxon>
    </lineage>
</organism>
<dbReference type="Proteomes" id="UP000663828">
    <property type="component" value="Unassembled WGS sequence"/>
</dbReference>
<dbReference type="EMBL" id="CAJNOJ010000281">
    <property type="protein sequence ID" value="CAF1366366.1"/>
    <property type="molecule type" value="Genomic_DNA"/>
</dbReference>
<dbReference type="GO" id="GO:0005737">
    <property type="term" value="C:cytoplasm"/>
    <property type="evidence" value="ECO:0007669"/>
    <property type="project" value="TreeGrafter"/>
</dbReference>
<accession>A0A816DMY3</accession>
<dbReference type="Proteomes" id="UP000663852">
    <property type="component" value="Unassembled WGS sequence"/>
</dbReference>
<evidence type="ECO:0000313" key="4">
    <source>
        <dbReference type="EMBL" id="CAF1366366.1"/>
    </source>
</evidence>
<evidence type="ECO:0000256" key="3">
    <source>
        <dbReference type="ARBA" id="ARBA00023002"/>
    </source>
</evidence>
<keyword evidence="1" id="KW-0285">Flavoprotein</keyword>
<dbReference type="AlphaFoldDB" id="A0A816DMY3"/>
<reference evidence="5" key="1">
    <citation type="submission" date="2021-02" db="EMBL/GenBank/DDBJ databases">
        <authorList>
            <person name="Nowell W R."/>
        </authorList>
    </citation>
    <scope>NUCLEOTIDE SEQUENCE</scope>
</reference>
<keyword evidence="2" id="KW-0274">FAD</keyword>
<dbReference type="GO" id="GO:0050660">
    <property type="term" value="F:flavin adenine dinucleotide binding"/>
    <property type="evidence" value="ECO:0007669"/>
    <property type="project" value="TreeGrafter"/>
</dbReference>
<evidence type="ECO:0008006" key="7">
    <source>
        <dbReference type="Google" id="ProtNLM"/>
    </source>
</evidence>
<dbReference type="EMBL" id="CAJNOR010008687">
    <property type="protein sequence ID" value="CAF1636236.1"/>
    <property type="molecule type" value="Genomic_DNA"/>
</dbReference>
<keyword evidence="6" id="KW-1185">Reference proteome</keyword>
<keyword evidence="3" id="KW-0560">Oxidoreductase</keyword>
<evidence type="ECO:0000313" key="5">
    <source>
        <dbReference type="EMBL" id="CAF1636236.1"/>
    </source>
</evidence>
<evidence type="ECO:0000313" key="6">
    <source>
        <dbReference type="Proteomes" id="UP000663828"/>
    </source>
</evidence>
<dbReference type="GO" id="GO:0004174">
    <property type="term" value="F:electron-transferring-flavoprotein dehydrogenase activity"/>
    <property type="evidence" value="ECO:0007669"/>
    <property type="project" value="TreeGrafter"/>
</dbReference>
<name>A0A816DMY3_ADIRI</name>
<proteinExistence type="predicted"/>
<protein>
    <recommendedName>
        <fullName evidence="7">FAD/NAD(P)-binding domain-containing protein</fullName>
    </recommendedName>
</protein>